<comment type="caution">
    <text evidence="2">The sequence shown here is derived from an EMBL/GenBank/DDBJ whole genome shotgun (WGS) entry which is preliminary data.</text>
</comment>
<evidence type="ECO:0000313" key="2">
    <source>
        <dbReference type="EMBL" id="CAG8593513.1"/>
    </source>
</evidence>
<feature type="region of interest" description="Disordered" evidence="1">
    <location>
        <begin position="205"/>
        <end position="238"/>
    </location>
</feature>
<dbReference type="AlphaFoldDB" id="A0A9N9C7K8"/>
<dbReference type="OrthoDB" id="10579069at2759"/>
<keyword evidence="3" id="KW-1185">Reference proteome</keyword>
<proteinExistence type="predicted"/>
<feature type="region of interest" description="Disordered" evidence="1">
    <location>
        <begin position="328"/>
        <end position="386"/>
    </location>
</feature>
<accession>A0A9N9C7K8</accession>
<reference evidence="2" key="1">
    <citation type="submission" date="2021-06" db="EMBL/GenBank/DDBJ databases">
        <authorList>
            <person name="Kallberg Y."/>
            <person name="Tangrot J."/>
            <person name="Rosling A."/>
        </authorList>
    </citation>
    <scope>NUCLEOTIDE SEQUENCE</scope>
    <source>
        <strain evidence="2">BR232B</strain>
    </source>
</reference>
<evidence type="ECO:0000256" key="1">
    <source>
        <dbReference type="SAM" id="MobiDB-lite"/>
    </source>
</evidence>
<feature type="compositionally biased region" description="Basic and acidic residues" evidence="1">
    <location>
        <begin position="223"/>
        <end position="238"/>
    </location>
</feature>
<gene>
    <name evidence="2" type="ORF">PBRASI_LOCUS7252</name>
</gene>
<protein>
    <submittedName>
        <fullName evidence="2">9434_t:CDS:1</fullName>
    </submittedName>
</protein>
<sequence>LADSGILSVVINDQADEDGNRGCMFGDLFAARDVEVPKAGKDHTGSGVPTGNTQSVSCNALPRTYNFRVSEARNKIYASTQARSISLVLSLGTRRRGGGRLAAILILSSTSEGPSTFNEIVDNWTSSLRFIQSHRYTPTPVKEFVGELLEYDESTECRSLRKACKRKFHAYILASTSGAAVTMTEIAHGYEDRYEKLVASDSLNRDDEHVDDDEVEGTRRKKGQGELNKKRSESERTPLTDLTNVGVVGLNSVIATQPPSITDIRGWSTEQLIGHLQAKFSDDLDDEDLENLQKQKIKGHGMKRGPASVIAGYIDELKGTWHSTLFIERPRERSSTHRKRKNENEGNDESEPRKKMPQDLENLPSPTDYAKASGPKSCTKENGPPLYNHRNPVLPFSFDTFLRRLNGIEGEVDEENELNGKNSSFDSCDSSACLWFAACDNMKTDGTFFTTGECQFLVCNLEFAVRLANENAVIAERTCFPTFLILLEGTYLSICGAVFSDAVCIDRLTTVIPLEKAAYDTATLDYIVRTLRALVRCIKDLELHYKDIMELVDIPKTITNGAQPRSLSVGTELELHYHKRLMMKGKRLWIAYMKTESQDEERKVVVKFARQYSIKMHLRMVSEL</sequence>
<dbReference type="EMBL" id="CAJVPI010001084">
    <property type="protein sequence ID" value="CAG8593513.1"/>
    <property type="molecule type" value="Genomic_DNA"/>
</dbReference>
<dbReference type="Proteomes" id="UP000789739">
    <property type="component" value="Unassembled WGS sequence"/>
</dbReference>
<feature type="non-terminal residue" evidence="2">
    <location>
        <position position="624"/>
    </location>
</feature>
<organism evidence="2 3">
    <name type="scientific">Paraglomus brasilianum</name>
    <dbReference type="NCBI Taxonomy" id="144538"/>
    <lineage>
        <taxon>Eukaryota</taxon>
        <taxon>Fungi</taxon>
        <taxon>Fungi incertae sedis</taxon>
        <taxon>Mucoromycota</taxon>
        <taxon>Glomeromycotina</taxon>
        <taxon>Glomeromycetes</taxon>
        <taxon>Paraglomerales</taxon>
        <taxon>Paraglomeraceae</taxon>
        <taxon>Paraglomus</taxon>
    </lineage>
</organism>
<name>A0A9N9C7K8_9GLOM</name>
<evidence type="ECO:0000313" key="3">
    <source>
        <dbReference type="Proteomes" id="UP000789739"/>
    </source>
</evidence>